<dbReference type="Pfam" id="PF22594">
    <property type="entry name" value="GTP-eEF1A_C"/>
    <property type="match status" value="1"/>
</dbReference>
<dbReference type="InterPro" id="IPR027417">
    <property type="entry name" value="P-loop_NTPase"/>
</dbReference>
<evidence type="ECO:0000259" key="12">
    <source>
        <dbReference type="PROSITE" id="PS50199"/>
    </source>
</evidence>
<proteinExistence type="inferred from homology"/>
<dbReference type="Proteomes" id="UP000834106">
    <property type="component" value="Chromosome 1"/>
</dbReference>
<evidence type="ECO:0000256" key="8">
    <source>
        <dbReference type="ARBA" id="ARBA00022833"/>
    </source>
</evidence>
<evidence type="ECO:0000256" key="4">
    <source>
        <dbReference type="ARBA" id="ARBA00022490"/>
    </source>
</evidence>
<dbReference type="EMBL" id="OU503036">
    <property type="protein sequence ID" value="CAI9754886.1"/>
    <property type="molecule type" value="Genomic_DNA"/>
</dbReference>
<dbReference type="AlphaFoldDB" id="A0AAD2DKQ0"/>
<evidence type="ECO:0000313" key="15">
    <source>
        <dbReference type="Proteomes" id="UP000834106"/>
    </source>
</evidence>
<dbReference type="FunFam" id="2.40.30.10:FF:000060">
    <property type="entry name" value="elongation factor 1-alpha isoform X4"/>
    <property type="match status" value="1"/>
</dbReference>
<dbReference type="InterPro" id="IPR054696">
    <property type="entry name" value="GTP-eEF1A_C"/>
</dbReference>
<dbReference type="PANTHER" id="PTHR23115">
    <property type="entry name" value="TRANSLATION FACTOR"/>
    <property type="match status" value="1"/>
</dbReference>
<dbReference type="InterPro" id="IPR000795">
    <property type="entry name" value="T_Tr_GTP-bd_dom"/>
</dbReference>
<dbReference type="PRINTS" id="PR00315">
    <property type="entry name" value="ELONGATNFCT"/>
</dbReference>
<dbReference type="PROSITE" id="PS01358">
    <property type="entry name" value="ZF_RANBP2_1"/>
    <property type="match status" value="1"/>
</dbReference>
<keyword evidence="5" id="KW-0479">Metal-binding</keyword>
<dbReference type="Gene3D" id="2.40.30.10">
    <property type="entry name" value="Translation factors"/>
    <property type="match status" value="2"/>
</dbReference>
<evidence type="ECO:0000256" key="5">
    <source>
        <dbReference type="ARBA" id="ARBA00022723"/>
    </source>
</evidence>
<keyword evidence="15" id="KW-1185">Reference proteome</keyword>
<dbReference type="Gene3D" id="3.40.50.300">
    <property type="entry name" value="P-loop containing nucleotide triphosphate hydrolases"/>
    <property type="match status" value="1"/>
</dbReference>
<feature type="compositionally biased region" description="Basic and acidic residues" evidence="11">
    <location>
        <begin position="238"/>
        <end position="250"/>
    </location>
</feature>
<evidence type="ECO:0000256" key="9">
    <source>
        <dbReference type="ARBA" id="ARBA00023134"/>
    </source>
</evidence>
<evidence type="ECO:0000313" key="14">
    <source>
        <dbReference type="EMBL" id="CAI9754886.1"/>
    </source>
</evidence>
<comment type="similarity">
    <text evidence="3">Belongs to the TRAFAC class translation factor GTPase superfamily. Classic translation factor GTPase family. EF-Tu/EF-1A subfamily.</text>
</comment>
<dbReference type="SMART" id="SM00547">
    <property type="entry name" value="ZnF_RBZ"/>
    <property type="match status" value="1"/>
</dbReference>
<dbReference type="FunFam" id="2.40.30.10:FF:000020">
    <property type="entry name" value="Translation elongation factor EF-1"/>
    <property type="match status" value="1"/>
</dbReference>
<dbReference type="SUPFAM" id="SSF52540">
    <property type="entry name" value="P-loop containing nucleoside triphosphate hydrolases"/>
    <property type="match status" value="1"/>
</dbReference>
<dbReference type="SUPFAM" id="SSF50447">
    <property type="entry name" value="Translation proteins"/>
    <property type="match status" value="1"/>
</dbReference>
<dbReference type="PROSITE" id="PS50199">
    <property type="entry name" value="ZF_RANBP2_2"/>
    <property type="match status" value="1"/>
</dbReference>
<dbReference type="InterPro" id="IPR036443">
    <property type="entry name" value="Znf_RanBP2_sf"/>
</dbReference>
<dbReference type="PROSITE" id="PS51722">
    <property type="entry name" value="G_TR_2"/>
    <property type="match status" value="1"/>
</dbReference>
<dbReference type="Pfam" id="PF00009">
    <property type="entry name" value="GTP_EFTU"/>
    <property type="match status" value="1"/>
</dbReference>
<evidence type="ECO:0000256" key="11">
    <source>
        <dbReference type="SAM" id="MobiDB-lite"/>
    </source>
</evidence>
<name>A0AAD2DKQ0_9LAMI</name>
<reference evidence="14" key="1">
    <citation type="submission" date="2023-05" db="EMBL/GenBank/DDBJ databases">
        <authorList>
            <person name="Huff M."/>
        </authorList>
    </citation>
    <scope>NUCLEOTIDE SEQUENCE</scope>
</reference>
<evidence type="ECO:0000256" key="3">
    <source>
        <dbReference type="ARBA" id="ARBA00007249"/>
    </source>
</evidence>
<protein>
    <recommendedName>
        <fullName evidence="16">HBS1-like protein</fullName>
    </recommendedName>
</protein>
<dbReference type="InterPro" id="IPR001876">
    <property type="entry name" value="Znf_RanBP2"/>
</dbReference>
<keyword evidence="8" id="KW-0862">Zinc</keyword>
<dbReference type="InterPro" id="IPR009000">
    <property type="entry name" value="Transl_B-barrel_sf"/>
</dbReference>
<dbReference type="GO" id="GO:0003924">
    <property type="term" value="F:GTPase activity"/>
    <property type="evidence" value="ECO:0007669"/>
    <property type="project" value="InterPro"/>
</dbReference>
<organism evidence="14 15">
    <name type="scientific">Fraxinus pennsylvanica</name>
    <dbReference type="NCBI Taxonomy" id="56036"/>
    <lineage>
        <taxon>Eukaryota</taxon>
        <taxon>Viridiplantae</taxon>
        <taxon>Streptophyta</taxon>
        <taxon>Embryophyta</taxon>
        <taxon>Tracheophyta</taxon>
        <taxon>Spermatophyta</taxon>
        <taxon>Magnoliopsida</taxon>
        <taxon>eudicotyledons</taxon>
        <taxon>Gunneridae</taxon>
        <taxon>Pentapetalae</taxon>
        <taxon>asterids</taxon>
        <taxon>lamiids</taxon>
        <taxon>Lamiales</taxon>
        <taxon>Oleaceae</taxon>
        <taxon>Oleeae</taxon>
        <taxon>Fraxinus</taxon>
    </lineage>
</organism>
<dbReference type="InterPro" id="IPR050100">
    <property type="entry name" value="TRAFAC_GTPase_members"/>
</dbReference>
<gene>
    <name evidence="14" type="ORF">FPE_LOCUS2317</name>
</gene>
<dbReference type="SUPFAM" id="SSF50465">
    <property type="entry name" value="EF-Tu/eEF-1alpha/eIF2-gamma C-terminal domain"/>
    <property type="match status" value="1"/>
</dbReference>
<dbReference type="GO" id="GO:0008270">
    <property type="term" value="F:zinc ion binding"/>
    <property type="evidence" value="ECO:0007669"/>
    <property type="project" value="UniProtKB-KW"/>
</dbReference>
<comment type="function">
    <text evidence="1">This protein promotes the GTP-dependent binding of aminoacyl-tRNA to the A-site of ribosomes during protein biosynthesis.</text>
</comment>
<comment type="subcellular location">
    <subcellularLocation>
        <location evidence="2">Cytoplasm</location>
    </subcellularLocation>
</comment>
<evidence type="ECO:0008006" key="16">
    <source>
        <dbReference type="Google" id="ProtNLM"/>
    </source>
</evidence>
<dbReference type="GO" id="GO:0005737">
    <property type="term" value="C:cytoplasm"/>
    <property type="evidence" value="ECO:0007669"/>
    <property type="project" value="UniProtKB-SubCell"/>
</dbReference>
<dbReference type="GO" id="GO:0005525">
    <property type="term" value="F:GTP binding"/>
    <property type="evidence" value="ECO:0007669"/>
    <property type="project" value="UniProtKB-KW"/>
</dbReference>
<evidence type="ECO:0000256" key="6">
    <source>
        <dbReference type="ARBA" id="ARBA00022741"/>
    </source>
</evidence>
<evidence type="ECO:0000256" key="7">
    <source>
        <dbReference type="ARBA" id="ARBA00022771"/>
    </source>
</evidence>
<dbReference type="CDD" id="cd01883">
    <property type="entry name" value="EF1_alpha"/>
    <property type="match status" value="1"/>
</dbReference>
<evidence type="ECO:0000256" key="10">
    <source>
        <dbReference type="PROSITE-ProRule" id="PRU00322"/>
    </source>
</evidence>
<sequence length="734" mass="81035">MRQFGKNPDSTADFKPEIQCWEHRLFCWENCSSGRPVEAGGFLDLLSLLVLGGNFRLQFCSYLSLFGLRRFNSSVSYGDIKTWSIQNTLLLKSNKKRKGGTKIIAFSGIESSTMPRKVNYGVDYDDDYDVYEDDDYEYENEEKEIAPLTKAKQEVIKTGVWRCRICTYDNEDSMSECDICGVLRNPLVKISGNGDSTAANFKRLSSLDMPSSEREKDSLIESELGAKGPNSSSVSMARDGHSVVKERETASDSGSKPEIYISSMRSVSLSSKSRTENANGDKDISNLQYKPESWMMPDHAEDKLSQLNLAIVGHVDSGKSTLSGRLLHLLGRISQKEMHKYEKEAKQQGKGSFAFAWALDESAEERERGITMTVAVAFFNSKKYHVVLLDSPGHRDFVPNMISGATQADAAILVVDASIGSFEAGLDAIGGQTREHAQLIRSFGVDQIIVVVNKMDVVEYSQERFDMIKKKLGTFLRSCGFKDSSVLWIPVSAMENQNLVATPSDKRLFWFHGPCLLDAIDSLQLPARDYSKPLLMPICDIIKSQSQGQVSACGKLETGAIRTGSKVLVMPSREVATVRSMERDSQVCSITRAGDNVTVTLQGIEGNRVTAGGVLCHPDFPVRVANQLELKILVLDVTIPILIGSQLELHIHHAKEAARVVKILSLLDPKTGKVMKKSPRCILAKQNAVVEVVLQGSVCVEEYAKSRALGRVSLRSSGRTIALGLVTQILKTQD</sequence>
<feature type="domain" description="RanBP2-type" evidence="12">
    <location>
        <begin position="157"/>
        <end position="186"/>
    </location>
</feature>
<keyword evidence="4" id="KW-0963">Cytoplasm</keyword>
<dbReference type="InterPro" id="IPR009001">
    <property type="entry name" value="Transl_elong_EF1A/Init_IF2_C"/>
</dbReference>
<dbReference type="FunFam" id="3.40.50.300:FF:001277">
    <property type="entry name" value="Elongation factor 1 alpha-like protein"/>
    <property type="match status" value="1"/>
</dbReference>
<accession>A0AAD2DKQ0</accession>
<keyword evidence="7 10" id="KW-0863">Zinc-finger</keyword>
<evidence type="ECO:0000256" key="2">
    <source>
        <dbReference type="ARBA" id="ARBA00004496"/>
    </source>
</evidence>
<feature type="domain" description="Tr-type G" evidence="13">
    <location>
        <begin position="304"/>
        <end position="528"/>
    </location>
</feature>
<dbReference type="SUPFAM" id="SSF90209">
    <property type="entry name" value="Ran binding protein zinc finger-like"/>
    <property type="match status" value="1"/>
</dbReference>
<keyword evidence="6" id="KW-0547">Nucleotide-binding</keyword>
<evidence type="ECO:0000259" key="13">
    <source>
        <dbReference type="PROSITE" id="PS51722"/>
    </source>
</evidence>
<keyword evidence="9" id="KW-0342">GTP-binding</keyword>
<dbReference type="CDD" id="cd04093">
    <property type="entry name" value="HBS1_C_III"/>
    <property type="match status" value="1"/>
</dbReference>
<feature type="region of interest" description="Disordered" evidence="11">
    <location>
        <begin position="206"/>
        <end position="257"/>
    </location>
</feature>
<evidence type="ECO:0000256" key="1">
    <source>
        <dbReference type="ARBA" id="ARBA00003982"/>
    </source>
</evidence>